<proteinExistence type="predicted"/>
<protein>
    <submittedName>
        <fullName evidence="1">Uncharacterized protein</fullName>
    </submittedName>
</protein>
<dbReference type="EMBL" id="ML208286">
    <property type="protein sequence ID" value="TFK72347.1"/>
    <property type="molecule type" value="Genomic_DNA"/>
</dbReference>
<sequence length="330" mass="36392">MEQKKGTPVKLRHATQSRDVKVEGGVGQNKNREKIEGKREKFVQRRTVNDQMVDDDLVRDRFVGDSIGLQIMVCARGGTLTGTATYSITALLPAHHASSPHYLPAICQDHVQPNRILSFLTRLWVAQVELPYGKDTALRRPWPCFSVVRQPLQPHHSDVIPGLAASMQFMSTKWAQPIALAILFLTISHHCQLLLPSWASVPSTSYPSTYPTPVSLPDTHSSGRSVPSRVSLPLGRPYIQLNGCFVSGRGLPLATITDGTTYTTTTNTNVTPRHTFIFPLLSPVPPSSPPAPNGNQLAHLHKNLDILPVPHLLTSKIGLITYVFRFKQDG</sequence>
<reference evidence="1 2" key="1">
    <citation type="journal article" date="2019" name="Nat. Ecol. Evol.">
        <title>Megaphylogeny resolves global patterns of mushroom evolution.</title>
        <authorList>
            <person name="Varga T."/>
            <person name="Krizsan K."/>
            <person name="Foldi C."/>
            <person name="Dima B."/>
            <person name="Sanchez-Garcia M."/>
            <person name="Sanchez-Ramirez S."/>
            <person name="Szollosi G.J."/>
            <person name="Szarkandi J.G."/>
            <person name="Papp V."/>
            <person name="Albert L."/>
            <person name="Andreopoulos W."/>
            <person name="Angelini C."/>
            <person name="Antonin V."/>
            <person name="Barry K.W."/>
            <person name="Bougher N.L."/>
            <person name="Buchanan P."/>
            <person name="Buyck B."/>
            <person name="Bense V."/>
            <person name="Catcheside P."/>
            <person name="Chovatia M."/>
            <person name="Cooper J."/>
            <person name="Damon W."/>
            <person name="Desjardin D."/>
            <person name="Finy P."/>
            <person name="Geml J."/>
            <person name="Haridas S."/>
            <person name="Hughes K."/>
            <person name="Justo A."/>
            <person name="Karasinski D."/>
            <person name="Kautmanova I."/>
            <person name="Kiss B."/>
            <person name="Kocsube S."/>
            <person name="Kotiranta H."/>
            <person name="LaButti K.M."/>
            <person name="Lechner B.E."/>
            <person name="Liimatainen K."/>
            <person name="Lipzen A."/>
            <person name="Lukacs Z."/>
            <person name="Mihaltcheva S."/>
            <person name="Morgado L.N."/>
            <person name="Niskanen T."/>
            <person name="Noordeloos M.E."/>
            <person name="Ohm R.A."/>
            <person name="Ortiz-Santana B."/>
            <person name="Ovrebo C."/>
            <person name="Racz N."/>
            <person name="Riley R."/>
            <person name="Savchenko A."/>
            <person name="Shiryaev A."/>
            <person name="Soop K."/>
            <person name="Spirin V."/>
            <person name="Szebenyi C."/>
            <person name="Tomsovsky M."/>
            <person name="Tulloss R.E."/>
            <person name="Uehling J."/>
            <person name="Grigoriev I.V."/>
            <person name="Vagvolgyi C."/>
            <person name="Papp T."/>
            <person name="Martin F.M."/>
            <person name="Miettinen O."/>
            <person name="Hibbett D.S."/>
            <person name="Nagy L.G."/>
        </authorList>
    </citation>
    <scope>NUCLEOTIDE SEQUENCE [LARGE SCALE GENOMIC DNA]</scope>
    <source>
        <strain evidence="1 2">NL-1719</strain>
    </source>
</reference>
<organism evidence="1 2">
    <name type="scientific">Pluteus cervinus</name>
    <dbReference type="NCBI Taxonomy" id="181527"/>
    <lineage>
        <taxon>Eukaryota</taxon>
        <taxon>Fungi</taxon>
        <taxon>Dikarya</taxon>
        <taxon>Basidiomycota</taxon>
        <taxon>Agaricomycotina</taxon>
        <taxon>Agaricomycetes</taxon>
        <taxon>Agaricomycetidae</taxon>
        <taxon>Agaricales</taxon>
        <taxon>Pluteineae</taxon>
        <taxon>Pluteaceae</taxon>
        <taxon>Pluteus</taxon>
    </lineage>
</organism>
<evidence type="ECO:0000313" key="2">
    <source>
        <dbReference type="Proteomes" id="UP000308600"/>
    </source>
</evidence>
<name>A0ACD3B383_9AGAR</name>
<keyword evidence="2" id="KW-1185">Reference proteome</keyword>
<evidence type="ECO:0000313" key="1">
    <source>
        <dbReference type="EMBL" id="TFK72347.1"/>
    </source>
</evidence>
<dbReference type="Proteomes" id="UP000308600">
    <property type="component" value="Unassembled WGS sequence"/>
</dbReference>
<accession>A0ACD3B383</accession>
<gene>
    <name evidence="1" type="ORF">BDN72DRAFT_855527</name>
</gene>